<evidence type="ECO:0000313" key="3">
    <source>
        <dbReference type="Proteomes" id="UP000245207"/>
    </source>
</evidence>
<name>A0A2U1NGU3_ARTAN</name>
<proteinExistence type="predicted"/>
<reference evidence="2 3" key="1">
    <citation type="journal article" date="2018" name="Mol. Plant">
        <title>The genome of Artemisia annua provides insight into the evolution of Asteraceae family and artemisinin biosynthesis.</title>
        <authorList>
            <person name="Shen Q."/>
            <person name="Zhang L."/>
            <person name="Liao Z."/>
            <person name="Wang S."/>
            <person name="Yan T."/>
            <person name="Shi P."/>
            <person name="Liu M."/>
            <person name="Fu X."/>
            <person name="Pan Q."/>
            <person name="Wang Y."/>
            <person name="Lv Z."/>
            <person name="Lu X."/>
            <person name="Zhang F."/>
            <person name="Jiang W."/>
            <person name="Ma Y."/>
            <person name="Chen M."/>
            <person name="Hao X."/>
            <person name="Li L."/>
            <person name="Tang Y."/>
            <person name="Lv G."/>
            <person name="Zhou Y."/>
            <person name="Sun X."/>
            <person name="Brodelius P.E."/>
            <person name="Rose J.K.C."/>
            <person name="Tang K."/>
        </authorList>
    </citation>
    <scope>NUCLEOTIDE SEQUENCE [LARGE SCALE GENOMIC DNA]</scope>
    <source>
        <strain evidence="3">cv. Huhao1</strain>
        <tissue evidence="2">Leaf</tissue>
    </source>
</reference>
<organism evidence="2 3">
    <name type="scientific">Artemisia annua</name>
    <name type="common">Sweet wormwood</name>
    <dbReference type="NCBI Taxonomy" id="35608"/>
    <lineage>
        <taxon>Eukaryota</taxon>
        <taxon>Viridiplantae</taxon>
        <taxon>Streptophyta</taxon>
        <taxon>Embryophyta</taxon>
        <taxon>Tracheophyta</taxon>
        <taxon>Spermatophyta</taxon>
        <taxon>Magnoliopsida</taxon>
        <taxon>eudicotyledons</taxon>
        <taxon>Gunneridae</taxon>
        <taxon>Pentapetalae</taxon>
        <taxon>asterids</taxon>
        <taxon>campanulids</taxon>
        <taxon>Asterales</taxon>
        <taxon>Asteraceae</taxon>
        <taxon>Asteroideae</taxon>
        <taxon>Anthemideae</taxon>
        <taxon>Artemisiinae</taxon>
        <taxon>Artemisia</taxon>
    </lineage>
</organism>
<protein>
    <submittedName>
        <fullName evidence="2">Uncharacterized protein</fullName>
    </submittedName>
</protein>
<gene>
    <name evidence="2" type="ORF">CTI12_AA266860</name>
</gene>
<dbReference type="OrthoDB" id="1695119at2759"/>
<dbReference type="EMBL" id="PKPP01002851">
    <property type="protein sequence ID" value="PWA72734.1"/>
    <property type="molecule type" value="Genomic_DNA"/>
</dbReference>
<evidence type="ECO:0000256" key="1">
    <source>
        <dbReference type="SAM" id="MobiDB-lite"/>
    </source>
</evidence>
<comment type="caution">
    <text evidence="2">The sequence shown here is derived from an EMBL/GenBank/DDBJ whole genome shotgun (WGS) entry which is preliminary data.</text>
</comment>
<feature type="region of interest" description="Disordered" evidence="1">
    <location>
        <begin position="59"/>
        <end position="94"/>
    </location>
</feature>
<accession>A0A2U1NGU3</accession>
<keyword evidence="3" id="KW-1185">Reference proteome</keyword>
<sequence length="140" mass="16046">MDVQAPYLKKKAVFVTVYVEKPIKRGSSINKHIEKSKKGGWYNRRAELLSYSHRLRELPKSTGASSSPHQSESLVVSTTKKQPSSPQIILSQEKPKVKKHQGCFEWVSMFKFCNTNTKTTTKNTKKVFLSKVMAPIQKYR</sequence>
<feature type="compositionally biased region" description="Polar residues" evidence="1">
    <location>
        <begin position="62"/>
        <end position="90"/>
    </location>
</feature>
<dbReference type="AlphaFoldDB" id="A0A2U1NGU3"/>
<dbReference type="Proteomes" id="UP000245207">
    <property type="component" value="Unassembled WGS sequence"/>
</dbReference>
<evidence type="ECO:0000313" key="2">
    <source>
        <dbReference type="EMBL" id="PWA72734.1"/>
    </source>
</evidence>